<dbReference type="GO" id="GO:0016620">
    <property type="term" value="F:oxidoreductase activity, acting on the aldehyde or oxo group of donors, NAD or NADP as acceptor"/>
    <property type="evidence" value="ECO:0007669"/>
    <property type="project" value="InterPro"/>
</dbReference>
<dbReference type="InterPro" id="IPR015590">
    <property type="entry name" value="Aldehyde_DH_dom"/>
</dbReference>
<evidence type="ECO:0000256" key="2">
    <source>
        <dbReference type="ARBA" id="ARBA00023002"/>
    </source>
</evidence>
<comment type="similarity">
    <text evidence="1 4">Belongs to the aldehyde dehydrogenase family.</text>
</comment>
<dbReference type="InterPro" id="IPR016160">
    <property type="entry name" value="Ald_DH_CS_CYS"/>
</dbReference>
<dbReference type="InterPro" id="IPR016162">
    <property type="entry name" value="Ald_DH_N"/>
</dbReference>
<dbReference type="Proteomes" id="UP000030758">
    <property type="component" value="Unassembled WGS sequence"/>
</dbReference>
<evidence type="ECO:0000256" key="1">
    <source>
        <dbReference type="ARBA" id="ARBA00009986"/>
    </source>
</evidence>
<dbReference type="PANTHER" id="PTHR11699">
    <property type="entry name" value="ALDEHYDE DEHYDROGENASE-RELATED"/>
    <property type="match status" value="1"/>
</dbReference>
<feature type="domain" description="Aldehyde dehydrogenase" evidence="5">
    <location>
        <begin position="26"/>
        <end position="488"/>
    </location>
</feature>
<dbReference type="FunFam" id="3.40.605.10:FF:000050">
    <property type="entry name" value="Aldehyde dehydrogenase, mitochondrial"/>
    <property type="match status" value="1"/>
</dbReference>
<evidence type="ECO:0000256" key="4">
    <source>
        <dbReference type="RuleBase" id="RU003345"/>
    </source>
</evidence>
<dbReference type="EMBL" id="KL367475">
    <property type="protein sequence ID" value="KFD72947.1"/>
    <property type="molecule type" value="Genomic_DNA"/>
</dbReference>
<dbReference type="SUPFAM" id="SSF53720">
    <property type="entry name" value="ALDH-like"/>
    <property type="match status" value="1"/>
</dbReference>
<gene>
    <name evidence="6" type="ORF">M514_00083</name>
</gene>
<dbReference type="PROSITE" id="PS00070">
    <property type="entry name" value="ALDEHYDE_DEHYDR_CYS"/>
    <property type="match status" value="1"/>
</dbReference>
<evidence type="ECO:0000256" key="3">
    <source>
        <dbReference type="PROSITE-ProRule" id="PRU10007"/>
    </source>
</evidence>
<dbReference type="AlphaFoldDB" id="A0A085NU01"/>
<evidence type="ECO:0000313" key="6">
    <source>
        <dbReference type="EMBL" id="KFD72947.1"/>
    </source>
</evidence>
<keyword evidence="2 4" id="KW-0560">Oxidoreductase</keyword>
<dbReference type="PROSITE" id="PS00687">
    <property type="entry name" value="ALDEHYDE_DEHYDR_GLU"/>
    <property type="match status" value="1"/>
</dbReference>
<name>A0A085NU01_9BILA</name>
<protein>
    <recommendedName>
        <fullName evidence="5">Aldehyde dehydrogenase domain-containing protein</fullName>
    </recommendedName>
</protein>
<dbReference type="InterPro" id="IPR029510">
    <property type="entry name" value="Ald_DH_CS_GLU"/>
</dbReference>
<evidence type="ECO:0000259" key="5">
    <source>
        <dbReference type="Pfam" id="PF00171"/>
    </source>
</evidence>
<organism evidence="6">
    <name type="scientific">Trichuris suis</name>
    <name type="common">pig whipworm</name>
    <dbReference type="NCBI Taxonomy" id="68888"/>
    <lineage>
        <taxon>Eukaryota</taxon>
        <taxon>Metazoa</taxon>
        <taxon>Ecdysozoa</taxon>
        <taxon>Nematoda</taxon>
        <taxon>Enoplea</taxon>
        <taxon>Dorylaimia</taxon>
        <taxon>Trichinellida</taxon>
        <taxon>Trichuridae</taxon>
        <taxon>Trichuris</taxon>
    </lineage>
</organism>
<feature type="active site" evidence="3">
    <location>
        <position position="264"/>
    </location>
</feature>
<dbReference type="Gene3D" id="3.40.605.10">
    <property type="entry name" value="Aldehyde Dehydrogenase, Chain A, domain 1"/>
    <property type="match status" value="1"/>
</dbReference>
<dbReference type="InterPro" id="IPR016161">
    <property type="entry name" value="Ald_DH/histidinol_DH"/>
</dbReference>
<dbReference type="Gene3D" id="3.40.309.10">
    <property type="entry name" value="Aldehyde Dehydrogenase, Chain A, domain 2"/>
    <property type="match status" value="1"/>
</dbReference>
<accession>A0A085NU01</accession>
<dbReference type="Pfam" id="PF00171">
    <property type="entry name" value="Aldedh"/>
    <property type="match status" value="1"/>
</dbReference>
<dbReference type="InterPro" id="IPR016163">
    <property type="entry name" value="Ald_DH_C"/>
</dbReference>
<proteinExistence type="inferred from homology"/>
<reference evidence="6" key="1">
    <citation type="journal article" date="2014" name="Nat. Genet.">
        <title>Genome and transcriptome of the porcine whipworm Trichuris suis.</title>
        <authorList>
            <person name="Jex A.R."/>
            <person name="Nejsum P."/>
            <person name="Schwarz E.M."/>
            <person name="Hu L."/>
            <person name="Young N.D."/>
            <person name="Hall R.S."/>
            <person name="Korhonen P.K."/>
            <person name="Liao S."/>
            <person name="Thamsborg S."/>
            <person name="Xia J."/>
            <person name="Xu P."/>
            <person name="Wang S."/>
            <person name="Scheerlinck J.P."/>
            <person name="Hofmann A."/>
            <person name="Sternberg P.W."/>
            <person name="Wang J."/>
            <person name="Gasser R.B."/>
        </authorList>
    </citation>
    <scope>NUCLEOTIDE SEQUENCE [LARGE SCALE GENOMIC DNA]</scope>
    <source>
        <strain evidence="6">DCEP-RM93F</strain>
    </source>
</reference>
<dbReference type="FunFam" id="3.40.309.10:FF:000001">
    <property type="entry name" value="Mitochondrial aldehyde dehydrogenase 2"/>
    <property type="match status" value="1"/>
</dbReference>
<sequence length="497" mass="54262">MACADVVPVNDIPILHTKLFIANEFVDSVNGKTFEDINPVDEKPIARIQEGEKPDVDKAVNAARSAFARGSPWRKMEASQRGVILNKLAELLERDVAKLATLECKDVGKPFKDAVQDIFFGARILRYFGGLADKLSGRTIATDGPYFAYTLMEPIGVCAAILPWNFPLALLCAKVGPALCAGCTMVIKPAEQTPLTALYFGSLVVEVGLPPGVVNIIPGFGPTAGAALANHPDVDKITFTGSTEVGKLIMEAAGKTNLKKVTLELGGKSPNIICADCDLDQAVKGAHLGVFANMGQCCTAGSRCFVQEEIYDQFIAKAVDMAKKRVVVRFLHCSYKYFVRQIDKEQFAKINELIESGKAEGARLMCGGQRKFSEGFFFEPTVFADVQDHMRISKEEIFGPVQQIYKFKTLEEAIERANRTHYGLAAAVFTKDVNKAICVASALEAGTVWVNCYHVVNPQAPFGGYKQSGVGREHSLEGVKEYCEVKTVYVQIDQEHL</sequence>